<keyword evidence="5 6" id="KW-0472">Membrane</keyword>
<feature type="transmembrane region" description="Helical" evidence="6">
    <location>
        <begin position="275"/>
        <end position="295"/>
    </location>
</feature>
<reference evidence="7 8" key="1">
    <citation type="submission" date="2019-08" db="EMBL/GenBank/DDBJ databases">
        <title>In-depth cultivation of the pig gut microbiome towards novel bacterial diversity and tailored functional studies.</title>
        <authorList>
            <person name="Wylensek D."/>
            <person name="Hitch T.C.A."/>
            <person name="Clavel T."/>
        </authorList>
    </citation>
    <scope>NUCLEOTIDE SEQUENCE [LARGE SCALE GENOMIC DNA]</scope>
    <source>
        <strain evidence="7 8">WCA-389-WT-23D1</strain>
    </source>
</reference>
<organism evidence="7 8">
    <name type="scientific">Clostridium porci</name>
    <dbReference type="NCBI Taxonomy" id="2605778"/>
    <lineage>
        <taxon>Bacteria</taxon>
        <taxon>Bacillati</taxon>
        <taxon>Bacillota</taxon>
        <taxon>Clostridia</taxon>
        <taxon>Eubacteriales</taxon>
        <taxon>Clostridiaceae</taxon>
        <taxon>Clostridium</taxon>
    </lineage>
</organism>
<feature type="transmembrane region" description="Helical" evidence="6">
    <location>
        <begin position="151"/>
        <end position="168"/>
    </location>
</feature>
<feature type="transmembrane region" description="Helical" evidence="6">
    <location>
        <begin position="198"/>
        <end position="217"/>
    </location>
</feature>
<dbReference type="EMBL" id="VUMD01000013">
    <property type="protein sequence ID" value="MSS37663.1"/>
    <property type="molecule type" value="Genomic_DNA"/>
</dbReference>
<name>A0A7X2NNQ1_9CLOT</name>
<sequence length="306" mass="32673">MLELFLGPLVMASTLRLMTPVLFVAMGGAFGHKANVLNIGLESFMAFSAFFAMYGSYLFENPWMGLVFGVTSSALASCIFAVFVLYFKSNSVVVGISLNLAGWGATTFLLDALLDTRGVFIDPRIKSFGSIKIPVVEHIPYIGEVVSGQNILIWLSIALVIAAYVAIYKTSFGLRLRGVGIKAVAAQTVGVDSVRYQWIAILLGGIFSGFGGAFLTIGGSSMFTENISAGKGFLALAAIMVGDGNPVKTALACLVFGYTQALSVTLQSIGLPSQIVISIPYLITILILFVSAVVLEKKRKWKSIYS</sequence>
<dbReference type="Pfam" id="PF02653">
    <property type="entry name" value="BPD_transp_2"/>
    <property type="match status" value="1"/>
</dbReference>
<evidence type="ECO:0000313" key="7">
    <source>
        <dbReference type="EMBL" id="MSS37663.1"/>
    </source>
</evidence>
<evidence type="ECO:0000256" key="3">
    <source>
        <dbReference type="ARBA" id="ARBA00022692"/>
    </source>
</evidence>
<evidence type="ECO:0000256" key="5">
    <source>
        <dbReference type="ARBA" id="ARBA00023136"/>
    </source>
</evidence>
<evidence type="ECO:0000256" key="2">
    <source>
        <dbReference type="ARBA" id="ARBA00022475"/>
    </source>
</evidence>
<dbReference type="RefSeq" id="WP_154473108.1">
    <property type="nucleotide sequence ID" value="NZ_VUMD01000013.1"/>
</dbReference>
<evidence type="ECO:0000256" key="6">
    <source>
        <dbReference type="SAM" id="Phobius"/>
    </source>
</evidence>
<dbReference type="GO" id="GO:0022857">
    <property type="term" value="F:transmembrane transporter activity"/>
    <property type="evidence" value="ECO:0007669"/>
    <property type="project" value="InterPro"/>
</dbReference>
<comment type="caution">
    <text evidence="7">The sequence shown here is derived from an EMBL/GenBank/DDBJ whole genome shotgun (WGS) entry which is preliminary data.</text>
</comment>
<evidence type="ECO:0000256" key="4">
    <source>
        <dbReference type="ARBA" id="ARBA00022989"/>
    </source>
</evidence>
<feature type="transmembrane region" description="Helical" evidence="6">
    <location>
        <begin position="6"/>
        <end position="24"/>
    </location>
</feature>
<comment type="subcellular location">
    <subcellularLocation>
        <location evidence="1">Cell membrane</location>
        <topology evidence="1">Multi-pass membrane protein</topology>
    </subcellularLocation>
</comment>
<gene>
    <name evidence="7" type="ORF">FYJ39_14050</name>
</gene>
<keyword evidence="2" id="KW-1003">Cell membrane</keyword>
<feature type="transmembrane region" description="Helical" evidence="6">
    <location>
        <begin position="36"/>
        <end position="57"/>
    </location>
</feature>
<feature type="transmembrane region" description="Helical" evidence="6">
    <location>
        <begin position="92"/>
        <end position="114"/>
    </location>
</feature>
<keyword evidence="4 6" id="KW-1133">Transmembrane helix</keyword>
<feature type="transmembrane region" description="Helical" evidence="6">
    <location>
        <begin position="63"/>
        <end position="85"/>
    </location>
</feature>
<accession>A0A7X2NNQ1</accession>
<keyword evidence="8" id="KW-1185">Reference proteome</keyword>
<protein>
    <submittedName>
        <fullName evidence="7">ABC transporter permease</fullName>
    </submittedName>
</protein>
<dbReference type="AlphaFoldDB" id="A0A7X2NNQ1"/>
<evidence type="ECO:0000256" key="1">
    <source>
        <dbReference type="ARBA" id="ARBA00004651"/>
    </source>
</evidence>
<keyword evidence="3 6" id="KW-0812">Transmembrane</keyword>
<dbReference type="Proteomes" id="UP000429958">
    <property type="component" value="Unassembled WGS sequence"/>
</dbReference>
<dbReference type="GO" id="GO:0005886">
    <property type="term" value="C:plasma membrane"/>
    <property type="evidence" value="ECO:0007669"/>
    <property type="project" value="UniProtKB-SubCell"/>
</dbReference>
<dbReference type="InterPro" id="IPR001851">
    <property type="entry name" value="ABC_transp_permease"/>
</dbReference>
<proteinExistence type="predicted"/>
<dbReference type="PANTHER" id="PTHR43370:SF1">
    <property type="entry name" value="GUANOSINE ABC TRANSPORTER PERMEASE PROTEIN NUPQ"/>
    <property type="match status" value="1"/>
</dbReference>
<dbReference type="CDD" id="cd06580">
    <property type="entry name" value="TM_PBP1_transp_TpRbsC_like"/>
    <property type="match status" value="1"/>
</dbReference>
<dbReference type="PANTHER" id="PTHR43370">
    <property type="entry name" value="SUGAR ABC TRANSPORTER INTEGRAL MEMBRANE PROTEIN-RELATED"/>
    <property type="match status" value="1"/>
</dbReference>
<evidence type="ECO:0000313" key="8">
    <source>
        <dbReference type="Proteomes" id="UP000429958"/>
    </source>
</evidence>